<feature type="coiled-coil region" evidence="5">
    <location>
        <begin position="103"/>
        <end position="156"/>
    </location>
</feature>
<evidence type="ECO:0000259" key="6">
    <source>
        <dbReference type="PROSITE" id="PS00716"/>
    </source>
</evidence>
<dbReference type="InterPro" id="IPR000943">
    <property type="entry name" value="RNA_pol_sigma70"/>
</dbReference>
<comment type="caution">
    <text evidence="7">The sequence shown here is derived from an EMBL/GenBank/DDBJ whole genome shotgun (WGS) entry which is preliminary data.</text>
</comment>
<dbReference type="NCBIfam" id="TIGR02937">
    <property type="entry name" value="sigma70-ECF"/>
    <property type="match status" value="1"/>
</dbReference>
<evidence type="ECO:0000313" key="8">
    <source>
        <dbReference type="Proteomes" id="UP000279422"/>
    </source>
</evidence>
<dbReference type="InterPro" id="IPR007630">
    <property type="entry name" value="RNA_pol_sigma70_r4"/>
</dbReference>
<evidence type="ECO:0000256" key="5">
    <source>
        <dbReference type="SAM" id="Coils"/>
    </source>
</evidence>
<evidence type="ECO:0000256" key="3">
    <source>
        <dbReference type="ARBA" id="ARBA00023125"/>
    </source>
</evidence>
<dbReference type="Pfam" id="PF04545">
    <property type="entry name" value="Sigma70_r4"/>
    <property type="match status" value="1"/>
</dbReference>
<organism evidence="7 8">
    <name type="scientific">Aerophobetes bacterium</name>
    <dbReference type="NCBI Taxonomy" id="2030807"/>
    <lineage>
        <taxon>Bacteria</taxon>
        <taxon>Candidatus Aerophobota</taxon>
    </lineage>
</organism>
<keyword evidence="3" id="KW-0238">DNA-binding</keyword>
<dbReference type="InterPro" id="IPR036388">
    <property type="entry name" value="WH-like_DNA-bd_sf"/>
</dbReference>
<evidence type="ECO:0000256" key="1">
    <source>
        <dbReference type="ARBA" id="ARBA00023015"/>
    </source>
</evidence>
<dbReference type="SUPFAM" id="SSF88659">
    <property type="entry name" value="Sigma3 and sigma4 domains of RNA polymerase sigma factors"/>
    <property type="match status" value="2"/>
</dbReference>
<dbReference type="InterPro" id="IPR009042">
    <property type="entry name" value="RNA_pol_sigma70_r1_2"/>
</dbReference>
<reference evidence="7 8" key="1">
    <citation type="submission" date="2018-06" db="EMBL/GenBank/DDBJ databases">
        <title>Extensive metabolic versatility and redundancy in microbially diverse, dynamic hydrothermal sediments.</title>
        <authorList>
            <person name="Dombrowski N."/>
            <person name="Teske A."/>
            <person name="Baker B.J."/>
        </authorList>
    </citation>
    <scope>NUCLEOTIDE SEQUENCE [LARGE SCALE GENOMIC DNA]</scope>
    <source>
        <strain evidence="7">B47_G16</strain>
    </source>
</reference>
<protein>
    <recommendedName>
        <fullName evidence="6">RNA polymerase sigma-70 domain-containing protein</fullName>
    </recommendedName>
</protein>
<dbReference type="InterPro" id="IPR007627">
    <property type="entry name" value="RNA_pol_sigma70_r2"/>
</dbReference>
<dbReference type="Pfam" id="PF00140">
    <property type="entry name" value="Sigma70_r1_2"/>
    <property type="match status" value="1"/>
</dbReference>
<sequence length="407" mass="47322">MSPSSISKAIACKRMEKVEKNIEVEQIMEQKEDELELNTVGEYLEKIGKTPLLSEEEERELAKKIKEGRENLTLCAIEASKIIKNNSQLLSLYAKEGGSIKSLNEVKESLEKVREMVDFLERNEKKITRVKPEKDAKRLEEILKKIKRIRPDYEKNRKKMMEANLRLVVSFAKKYTGRGLSLLDLIQEGNIGLSRAVDKFDYRCKKRFSTYASWWIRQALSRAIIDQSQTIRVPTNIAHLLKKLGKISRQLEQELGREPTPEEIAERADLPPEKIRQTMGITQTTISFDTPVGEDKDTPMIDFIPNTSIPPPVYRFTLNILREEVRDLLNQVVKDERELEILKLRFGLEEGRNYSLREIGKRYGVSRERIRQIQERALSRLRVPAEKRGLRSYLELLDALRANLQEK</sequence>
<dbReference type="Pfam" id="PF04539">
    <property type="entry name" value="Sigma70_r3"/>
    <property type="match status" value="1"/>
</dbReference>
<dbReference type="PRINTS" id="PR00046">
    <property type="entry name" value="SIGMA70FCT"/>
</dbReference>
<feature type="coiled-coil region" evidence="5">
    <location>
        <begin position="318"/>
        <end position="345"/>
    </location>
</feature>
<keyword evidence="4" id="KW-0804">Transcription</keyword>
<keyword evidence="5" id="KW-0175">Coiled coil</keyword>
<gene>
    <name evidence="7" type="ORF">DRJ00_02095</name>
</gene>
<dbReference type="EMBL" id="QMPZ01000014">
    <property type="protein sequence ID" value="RLE10208.1"/>
    <property type="molecule type" value="Genomic_DNA"/>
</dbReference>
<dbReference type="Gene3D" id="1.10.10.10">
    <property type="entry name" value="Winged helix-like DNA-binding domain superfamily/Winged helix DNA-binding domain"/>
    <property type="match status" value="2"/>
</dbReference>
<dbReference type="PANTHER" id="PTHR30603:SF47">
    <property type="entry name" value="RNA POLYMERASE SIGMA FACTOR SIGD, CHLOROPLASTIC"/>
    <property type="match status" value="1"/>
</dbReference>
<evidence type="ECO:0000256" key="2">
    <source>
        <dbReference type="ARBA" id="ARBA00023082"/>
    </source>
</evidence>
<dbReference type="Gene3D" id="1.20.120.1810">
    <property type="match status" value="1"/>
</dbReference>
<evidence type="ECO:0000256" key="4">
    <source>
        <dbReference type="ARBA" id="ARBA00023163"/>
    </source>
</evidence>
<evidence type="ECO:0000313" key="7">
    <source>
        <dbReference type="EMBL" id="RLE10208.1"/>
    </source>
</evidence>
<dbReference type="SUPFAM" id="SSF88946">
    <property type="entry name" value="Sigma2 domain of RNA polymerase sigma factors"/>
    <property type="match status" value="1"/>
</dbReference>
<dbReference type="InterPro" id="IPR007624">
    <property type="entry name" value="RNA_pol_sigma70_r3"/>
</dbReference>
<dbReference type="GO" id="GO:0006352">
    <property type="term" value="P:DNA-templated transcription initiation"/>
    <property type="evidence" value="ECO:0007669"/>
    <property type="project" value="InterPro"/>
</dbReference>
<dbReference type="InterPro" id="IPR013325">
    <property type="entry name" value="RNA_pol_sigma_r2"/>
</dbReference>
<accession>A0A497E546</accession>
<name>A0A497E546_UNCAE</name>
<dbReference type="InterPro" id="IPR050239">
    <property type="entry name" value="Sigma-70_RNA_pol_init_factors"/>
</dbReference>
<keyword evidence="2" id="KW-0731">Sigma factor</keyword>
<dbReference type="InterPro" id="IPR014284">
    <property type="entry name" value="RNA_pol_sigma-70_dom"/>
</dbReference>
<dbReference type="AlphaFoldDB" id="A0A497E546"/>
<dbReference type="PANTHER" id="PTHR30603">
    <property type="entry name" value="RNA POLYMERASE SIGMA FACTOR RPO"/>
    <property type="match status" value="1"/>
</dbReference>
<feature type="domain" description="RNA polymerase sigma-70" evidence="6">
    <location>
        <begin position="355"/>
        <end position="381"/>
    </location>
</feature>
<dbReference type="GO" id="GO:0003677">
    <property type="term" value="F:DNA binding"/>
    <property type="evidence" value="ECO:0007669"/>
    <property type="project" value="UniProtKB-KW"/>
</dbReference>
<dbReference type="PROSITE" id="PS00716">
    <property type="entry name" value="SIGMA70_2"/>
    <property type="match status" value="1"/>
</dbReference>
<dbReference type="Proteomes" id="UP000279422">
    <property type="component" value="Unassembled WGS sequence"/>
</dbReference>
<dbReference type="InterPro" id="IPR013324">
    <property type="entry name" value="RNA_pol_sigma_r3/r4-like"/>
</dbReference>
<proteinExistence type="predicted"/>
<dbReference type="GO" id="GO:0016987">
    <property type="term" value="F:sigma factor activity"/>
    <property type="evidence" value="ECO:0007669"/>
    <property type="project" value="UniProtKB-KW"/>
</dbReference>
<keyword evidence="1" id="KW-0805">Transcription regulation</keyword>
<dbReference type="CDD" id="cd06171">
    <property type="entry name" value="Sigma70_r4"/>
    <property type="match status" value="1"/>
</dbReference>
<dbReference type="Pfam" id="PF04542">
    <property type="entry name" value="Sigma70_r2"/>
    <property type="match status" value="1"/>
</dbReference>